<accession>A0ABT6DL94</accession>
<feature type="compositionally biased region" description="Basic and acidic residues" evidence="1">
    <location>
        <begin position="1"/>
        <end position="17"/>
    </location>
</feature>
<dbReference type="Proteomes" id="UP001152321">
    <property type="component" value="Unassembled WGS sequence"/>
</dbReference>
<sequence length="128" mass="14076">MASDSGSKKEDGKDPGDIKGLLGDTVKKVFTAGVSAAFMTEESLRAYLSELKLPKEAYNLLIQSANKSKDEITQRVGKEIVGIIDKIDFVKEFSKFAETHKFKITAEIDIIKKHPESKPEDKSSSDPA</sequence>
<evidence type="ECO:0000313" key="2">
    <source>
        <dbReference type="EMBL" id="MDG0816679.1"/>
    </source>
</evidence>
<evidence type="ECO:0000313" key="3">
    <source>
        <dbReference type="Proteomes" id="UP001152321"/>
    </source>
</evidence>
<keyword evidence="3" id="KW-1185">Reference proteome</keyword>
<name>A0ABT6DL94_9BACT</name>
<proteinExistence type="predicted"/>
<evidence type="ECO:0000256" key="1">
    <source>
        <dbReference type="SAM" id="MobiDB-lite"/>
    </source>
</evidence>
<organism evidence="2 3">
    <name type="scientific">Bdellovibrio svalbardensis</name>
    <dbReference type="NCBI Taxonomy" id="2972972"/>
    <lineage>
        <taxon>Bacteria</taxon>
        <taxon>Pseudomonadati</taxon>
        <taxon>Bdellovibrionota</taxon>
        <taxon>Bdellovibrionia</taxon>
        <taxon>Bdellovibrionales</taxon>
        <taxon>Pseudobdellovibrionaceae</taxon>
        <taxon>Bdellovibrio</taxon>
    </lineage>
</organism>
<dbReference type="EMBL" id="JANRMI010000002">
    <property type="protein sequence ID" value="MDG0816679.1"/>
    <property type="molecule type" value="Genomic_DNA"/>
</dbReference>
<comment type="caution">
    <text evidence="2">The sequence shown here is derived from an EMBL/GenBank/DDBJ whole genome shotgun (WGS) entry which is preliminary data.</text>
</comment>
<feature type="region of interest" description="Disordered" evidence="1">
    <location>
        <begin position="1"/>
        <end position="21"/>
    </location>
</feature>
<gene>
    <name evidence="2" type="ORF">NWE73_09905</name>
</gene>
<reference evidence="2" key="1">
    <citation type="submission" date="2022-08" db="EMBL/GenBank/DDBJ databases">
        <title>Novel Bdellovibrio Species Isolated from Svalbard: Designation Bdellovibrio svalbardensis.</title>
        <authorList>
            <person name="Mitchell R.J."/>
            <person name="Choi S.Y."/>
        </authorList>
    </citation>
    <scope>NUCLEOTIDE SEQUENCE</scope>
    <source>
        <strain evidence="2">PAP01</strain>
    </source>
</reference>
<dbReference type="RefSeq" id="WP_277578154.1">
    <property type="nucleotide sequence ID" value="NZ_JANRMI010000002.1"/>
</dbReference>
<protein>
    <submittedName>
        <fullName evidence="2">Uncharacterized protein</fullName>
    </submittedName>
</protein>